<keyword evidence="3" id="KW-1185">Reference proteome</keyword>
<dbReference type="EMBL" id="LKAJ01000002">
    <property type="protein sequence ID" value="KRG22428.1"/>
    <property type="molecule type" value="Genomic_DNA"/>
</dbReference>
<organism evidence="1">
    <name type="scientific">Candidatus Berkiella aquae</name>
    <dbReference type="NCBI Taxonomy" id="295108"/>
    <lineage>
        <taxon>Bacteria</taxon>
        <taxon>Pseudomonadati</taxon>
        <taxon>Pseudomonadota</taxon>
        <taxon>Gammaproteobacteria</taxon>
        <taxon>Candidatus Berkiellales</taxon>
        <taxon>Candidatus Berkiellaceae</taxon>
        <taxon>Candidatus Berkiella</taxon>
    </lineage>
</organism>
<evidence type="ECO:0000313" key="3">
    <source>
        <dbReference type="Proteomes" id="UP000051497"/>
    </source>
</evidence>
<evidence type="ECO:0000313" key="1">
    <source>
        <dbReference type="EMBL" id="KRG22428.1"/>
    </source>
</evidence>
<dbReference type="AlphaFoldDB" id="A0A0Q9YNS7"/>
<comment type="caution">
    <text evidence="1">The sequence shown here is derived from an EMBL/GenBank/DDBJ whole genome shotgun (WGS) entry which is preliminary data.</text>
</comment>
<dbReference type="RefSeq" id="WP_075065477.1">
    <property type="nucleotide sequence ID" value="NZ_LKAJ02000001.1"/>
</dbReference>
<proteinExistence type="predicted"/>
<dbReference type="STRING" id="295108.HT99x_00850"/>
<gene>
    <name evidence="1" type="ORF">HT99x_00850</name>
    <name evidence="2" type="ORF">HT99x_013095</name>
</gene>
<dbReference type="Proteomes" id="UP000051497">
    <property type="component" value="Unassembled WGS sequence"/>
</dbReference>
<accession>A0A0Q9YNS7</accession>
<name>A0A0Q9YNS7_9GAMM</name>
<reference evidence="1" key="1">
    <citation type="submission" date="2015-09" db="EMBL/GenBank/DDBJ databases">
        <title>Draft Genome Sequences of Two Novel Amoeba-resistant Intranuclear Bacteria, Candidatus Berkiella cookevillensis and Candidatus Berkiella aquae.</title>
        <authorList>
            <person name="Mehari Y.T."/>
            <person name="Arivett B.A."/>
            <person name="Farone A.L."/>
            <person name="Gunderson J.H."/>
            <person name="Farone M.B."/>
        </authorList>
    </citation>
    <scope>NUCLEOTIDE SEQUENCE [LARGE SCALE GENOMIC DNA]</scope>
    <source>
        <strain evidence="1">HT99</strain>
    </source>
</reference>
<reference evidence="2" key="2">
    <citation type="journal article" date="2016" name="Genome Announc.">
        <title>Draft Genome Sequences of Two Novel Amoeba-Resistant Intranuclear Bacteria, 'Candidatus Berkiella cookevillensis' and 'Candidatus Berkiella aquae'.</title>
        <authorList>
            <person name="Mehari Y.T."/>
            <person name="Arivett B.A."/>
            <person name="Farone A.L."/>
            <person name="Gunderson J.H."/>
            <person name="Farone M.B."/>
        </authorList>
    </citation>
    <scope>NUCLEOTIDE SEQUENCE</scope>
    <source>
        <strain evidence="2">HT99</strain>
    </source>
</reference>
<dbReference type="EMBL" id="LKAJ02000001">
    <property type="protein sequence ID" value="MCS5712371.1"/>
    <property type="molecule type" value="Genomic_DNA"/>
</dbReference>
<evidence type="ECO:0000313" key="2">
    <source>
        <dbReference type="EMBL" id="MCS5712371.1"/>
    </source>
</evidence>
<protein>
    <submittedName>
        <fullName evidence="1">Uncharacterized protein</fullName>
    </submittedName>
</protein>
<sequence length="60" mass="6828">MTLLQLLLFTWVAAWVFAESLSPGISYIGKLQASIIATFAAGYANDAHRARWRKLKSWMR</sequence>
<reference evidence="2" key="3">
    <citation type="submission" date="2021-06" db="EMBL/GenBank/DDBJ databases">
        <title>Genomic Description and Analysis of Intracellular Bacteria, Candidatus Berkiella cookevillensis and Candidatus Berkiella aquae.</title>
        <authorList>
            <person name="Kidane D.T."/>
            <person name="Mehari Y.T."/>
            <person name="Rice F.C."/>
            <person name="Arivett B.A."/>
            <person name="Farone A.L."/>
            <person name="Berk S.G."/>
            <person name="Farone M.B."/>
        </authorList>
    </citation>
    <scope>NUCLEOTIDE SEQUENCE</scope>
    <source>
        <strain evidence="2">HT99</strain>
    </source>
</reference>